<feature type="transmembrane region" description="Helical" evidence="10">
    <location>
        <begin position="456"/>
        <end position="473"/>
    </location>
</feature>
<feature type="transmembrane region" description="Helical" evidence="10">
    <location>
        <begin position="181"/>
        <end position="199"/>
    </location>
</feature>
<comment type="function">
    <text evidence="10">Protein O-mannosyltransferase that catalyzes the transfer of a single mannose residue from a polyprenol phospho-mannosyl lipidic donor to the hydroxyl group of selected serine and threonine residues in acceptor proteins.</text>
</comment>
<comment type="caution">
    <text evidence="13">The sequence shown here is derived from an EMBL/GenBank/DDBJ whole genome shotgun (WGS) entry which is preliminary data.</text>
</comment>
<evidence type="ECO:0000259" key="12">
    <source>
        <dbReference type="Pfam" id="PF16192"/>
    </source>
</evidence>
<dbReference type="InterPro" id="IPR003342">
    <property type="entry name" value="ArnT-like_N"/>
</dbReference>
<feature type="transmembrane region" description="Helical" evidence="10">
    <location>
        <begin position="55"/>
        <end position="73"/>
    </location>
</feature>
<feature type="transmembrane region" description="Helical" evidence="10">
    <location>
        <begin position="205"/>
        <end position="224"/>
    </location>
</feature>
<evidence type="ECO:0000256" key="4">
    <source>
        <dbReference type="ARBA" id="ARBA00022676"/>
    </source>
</evidence>
<dbReference type="RefSeq" id="WP_344222430.1">
    <property type="nucleotide sequence ID" value="NZ_BAAAOS010000068.1"/>
</dbReference>
<proteinExistence type="inferred from homology"/>
<keyword evidence="5 10" id="KW-0808">Transferase</keyword>
<dbReference type="Pfam" id="PF02366">
    <property type="entry name" value="PMT"/>
    <property type="match status" value="1"/>
</dbReference>
<feature type="transmembrane region" description="Helical" evidence="10">
    <location>
        <begin position="245"/>
        <end position="266"/>
    </location>
</feature>
<reference evidence="13 14" key="1">
    <citation type="journal article" date="2019" name="Int. J. Syst. Evol. Microbiol.">
        <title>The Global Catalogue of Microorganisms (GCM) 10K type strain sequencing project: providing services to taxonomists for standard genome sequencing and annotation.</title>
        <authorList>
            <consortium name="The Broad Institute Genomics Platform"/>
            <consortium name="The Broad Institute Genome Sequencing Center for Infectious Disease"/>
            <person name="Wu L."/>
            <person name="Ma J."/>
        </authorList>
    </citation>
    <scope>NUCLEOTIDE SEQUENCE [LARGE SCALE GENOMIC DNA]</scope>
    <source>
        <strain evidence="13 14">JCM 14969</strain>
    </source>
</reference>
<evidence type="ECO:0000256" key="2">
    <source>
        <dbReference type="ARBA" id="ARBA00004922"/>
    </source>
</evidence>
<keyword evidence="14" id="KW-1185">Reference proteome</keyword>
<keyword evidence="7 10" id="KW-1133">Transmembrane helix</keyword>
<feature type="transmembrane region" description="Helical" evidence="10">
    <location>
        <begin position="272"/>
        <end position="290"/>
    </location>
</feature>
<evidence type="ECO:0000256" key="10">
    <source>
        <dbReference type="RuleBase" id="RU367007"/>
    </source>
</evidence>
<comment type="similarity">
    <text evidence="3 10">Belongs to the glycosyltransferase 39 family.</text>
</comment>
<feature type="transmembrane region" description="Helical" evidence="10">
    <location>
        <begin position="518"/>
        <end position="541"/>
    </location>
</feature>
<name>A0ABN2ETW8_9ACTN</name>
<keyword evidence="6 10" id="KW-0812">Transmembrane</keyword>
<feature type="domain" description="ArnT-like N-terminal" evidence="11">
    <location>
        <begin position="62"/>
        <end position="316"/>
    </location>
</feature>
<comment type="subcellular location">
    <subcellularLocation>
        <location evidence="10">Cell membrane</location>
    </subcellularLocation>
    <subcellularLocation>
        <location evidence="1">Endomembrane system</location>
        <topology evidence="1">Multi-pass membrane protein</topology>
    </subcellularLocation>
</comment>
<keyword evidence="4 10" id="KW-0328">Glycosyltransferase</keyword>
<evidence type="ECO:0000259" key="11">
    <source>
        <dbReference type="Pfam" id="PF02366"/>
    </source>
</evidence>
<evidence type="ECO:0000256" key="5">
    <source>
        <dbReference type="ARBA" id="ARBA00022679"/>
    </source>
</evidence>
<feature type="transmembrane region" description="Helical" evidence="10">
    <location>
        <begin position="311"/>
        <end position="332"/>
    </location>
</feature>
<feature type="transmembrane region" description="Helical" evidence="10">
    <location>
        <begin position="153"/>
        <end position="174"/>
    </location>
</feature>
<evidence type="ECO:0000313" key="13">
    <source>
        <dbReference type="EMBL" id="GAA1617720.1"/>
    </source>
</evidence>
<dbReference type="PANTHER" id="PTHR10050">
    <property type="entry name" value="DOLICHYL-PHOSPHATE-MANNOSE--PROTEIN MANNOSYLTRANSFERASE"/>
    <property type="match status" value="1"/>
</dbReference>
<evidence type="ECO:0000256" key="8">
    <source>
        <dbReference type="ARBA" id="ARBA00023136"/>
    </source>
</evidence>
<evidence type="ECO:0000256" key="6">
    <source>
        <dbReference type="ARBA" id="ARBA00022692"/>
    </source>
</evidence>
<gene>
    <name evidence="13" type="ORF">GCM10009789_84590</name>
</gene>
<feature type="transmembrane region" description="Helical" evidence="10">
    <location>
        <begin position="432"/>
        <end position="449"/>
    </location>
</feature>
<dbReference type="EMBL" id="BAAAOS010000068">
    <property type="protein sequence ID" value="GAA1617720.1"/>
    <property type="molecule type" value="Genomic_DNA"/>
</dbReference>
<dbReference type="InterPro" id="IPR032421">
    <property type="entry name" value="PMT_4TMC"/>
</dbReference>
<dbReference type="PANTHER" id="PTHR10050:SF46">
    <property type="entry name" value="PROTEIN O-MANNOSYL-TRANSFERASE 2"/>
    <property type="match status" value="1"/>
</dbReference>
<comment type="pathway">
    <text evidence="2 10">Protein modification; protein glycosylation.</text>
</comment>
<feature type="transmembrane region" description="Helical" evidence="10">
    <location>
        <begin position="479"/>
        <end position="498"/>
    </location>
</feature>
<feature type="domain" description="Protein O-mannosyl-transferase C-terminal four TM" evidence="12">
    <location>
        <begin position="358"/>
        <end position="560"/>
    </location>
</feature>
<dbReference type="Proteomes" id="UP001500393">
    <property type="component" value="Unassembled WGS sequence"/>
</dbReference>
<accession>A0ABN2ETW8</accession>
<evidence type="ECO:0000313" key="14">
    <source>
        <dbReference type="Proteomes" id="UP001500393"/>
    </source>
</evidence>
<keyword evidence="8 10" id="KW-0472">Membrane</keyword>
<protein>
    <recommendedName>
        <fullName evidence="9 10">Polyprenol-phosphate-mannose--protein mannosyltransferase</fullName>
        <ecNumber evidence="10">2.4.1.-</ecNumber>
    </recommendedName>
</protein>
<organism evidence="13 14">
    <name type="scientific">Kribbella sancticallisti</name>
    <dbReference type="NCBI Taxonomy" id="460087"/>
    <lineage>
        <taxon>Bacteria</taxon>
        <taxon>Bacillati</taxon>
        <taxon>Actinomycetota</taxon>
        <taxon>Actinomycetes</taxon>
        <taxon>Propionibacteriales</taxon>
        <taxon>Kribbellaceae</taxon>
        <taxon>Kribbella</taxon>
    </lineage>
</organism>
<dbReference type="Pfam" id="PF16192">
    <property type="entry name" value="PMT_4TMC"/>
    <property type="match status" value="1"/>
</dbReference>
<dbReference type="InterPro" id="IPR027005">
    <property type="entry name" value="PMT-like"/>
</dbReference>
<dbReference type="EC" id="2.4.1.-" evidence="10"/>
<evidence type="ECO:0000256" key="3">
    <source>
        <dbReference type="ARBA" id="ARBA00007222"/>
    </source>
</evidence>
<evidence type="ECO:0000256" key="7">
    <source>
        <dbReference type="ARBA" id="ARBA00022989"/>
    </source>
</evidence>
<evidence type="ECO:0000256" key="9">
    <source>
        <dbReference type="ARBA" id="ARBA00093617"/>
    </source>
</evidence>
<evidence type="ECO:0000256" key="1">
    <source>
        <dbReference type="ARBA" id="ARBA00004127"/>
    </source>
</evidence>
<sequence length="561" mass="62244">MASVTAVIEDDTAKPGEAVDGGAVERETLGRDVLGRRLPPLKERLYPPMPRDFEGGWIATLTITALAAILRFWNLGNPVKFVFDETYYAKDAFSLLKFGYARQFIDKPEGIADKQILQGNLDVFKDTPSLTVHPEVGKWMIAAGEQLFGMNSFGWRFMPALFGTLTVLLVIRTVRRMTRSTLIGCVAGLLLAVDGLHFVMSRVALLDIFLAFWIVAAVSCLVADRDWTRRRHADSLAGRDDRGKIGRWLLIRPWRILAGICFGLALGTKWSAVWVIAGFGILVFAWDFGARRALGAKHAFVKSAFVDGLPAFISIVLVAIVTYTATWTGWLLHDNAYAHDYASKNPAHGVMKVVPDDFRSLIHYHQEVLSFHTGDYIKNATHPYSSHPAGWPIIARPIGFDAVNDIKPGTSNCTAPTGTNCLSVISALGTPLLWWAGALALIAALVFWVGQRDWRFGVPIVGYLTCWLPWFAFDDRPIFFFYAVTMVPFTVIALALVLGKVLGPARVALQAATPRRLVGSAVVGAFVVLVVLNFAYIWPILTDRVLPHPDWLSRMWFKSWI</sequence>
<keyword evidence="10" id="KW-1003">Cell membrane</keyword>